<sequence length="90" mass="10147">MSYGQEGKGNPDGLYDQLSVAASSIAVNLALPIYILELILEETKVEGTPTMMLDYCNKIYSFLIFLLVLWIFLAVFISIVRVYLRYSSIS</sequence>
<accession>A0AAV7HNU0</accession>
<dbReference type="Proteomes" id="UP000775213">
    <property type="component" value="Unassembled WGS sequence"/>
</dbReference>
<evidence type="ECO:0000313" key="2">
    <source>
        <dbReference type="EMBL" id="KAH0469753.1"/>
    </source>
</evidence>
<protein>
    <submittedName>
        <fullName evidence="2">Uncharacterized protein</fullName>
    </submittedName>
</protein>
<keyword evidence="1" id="KW-0472">Membrane</keyword>
<feature type="transmembrane region" description="Helical" evidence="1">
    <location>
        <begin position="20"/>
        <end position="40"/>
    </location>
</feature>
<keyword evidence="1" id="KW-1133">Transmembrane helix</keyword>
<dbReference type="AlphaFoldDB" id="A0AAV7HNU0"/>
<reference evidence="2 3" key="1">
    <citation type="journal article" date="2021" name="Hortic Res">
        <title>Chromosome-scale assembly of the Dendrobium chrysotoxum genome enhances the understanding of orchid evolution.</title>
        <authorList>
            <person name="Zhang Y."/>
            <person name="Zhang G.Q."/>
            <person name="Zhang D."/>
            <person name="Liu X.D."/>
            <person name="Xu X.Y."/>
            <person name="Sun W.H."/>
            <person name="Yu X."/>
            <person name="Zhu X."/>
            <person name="Wang Z.W."/>
            <person name="Zhao X."/>
            <person name="Zhong W.Y."/>
            <person name="Chen H."/>
            <person name="Yin W.L."/>
            <person name="Huang T."/>
            <person name="Niu S.C."/>
            <person name="Liu Z.J."/>
        </authorList>
    </citation>
    <scope>NUCLEOTIDE SEQUENCE [LARGE SCALE GENOMIC DNA]</scope>
    <source>
        <strain evidence="2">Lindl</strain>
    </source>
</reference>
<organism evidence="2 3">
    <name type="scientific">Dendrobium chrysotoxum</name>
    <name type="common">Orchid</name>
    <dbReference type="NCBI Taxonomy" id="161865"/>
    <lineage>
        <taxon>Eukaryota</taxon>
        <taxon>Viridiplantae</taxon>
        <taxon>Streptophyta</taxon>
        <taxon>Embryophyta</taxon>
        <taxon>Tracheophyta</taxon>
        <taxon>Spermatophyta</taxon>
        <taxon>Magnoliopsida</taxon>
        <taxon>Liliopsida</taxon>
        <taxon>Asparagales</taxon>
        <taxon>Orchidaceae</taxon>
        <taxon>Epidendroideae</taxon>
        <taxon>Malaxideae</taxon>
        <taxon>Dendrobiinae</taxon>
        <taxon>Dendrobium</taxon>
    </lineage>
</organism>
<keyword evidence="3" id="KW-1185">Reference proteome</keyword>
<name>A0AAV7HNU0_DENCH</name>
<proteinExistence type="predicted"/>
<dbReference type="EMBL" id="JAGFBR010000002">
    <property type="protein sequence ID" value="KAH0469753.1"/>
    <property type="molecule type" value="Genomic_DNA"/>
</dbReference>
<feature type="transmembrane region" description="Helical" evidence="1">
    <location>
        <begin position="60"/>
        <end position="84"/>
    </location>
</feature>
<evidence type="ECO:0000256" key="1">
    <source>
        <dbReference type="SAM" id="Phobius"/>
    </source>
</evidence>
<evidence type="ECO:0000313" key="3">
    <source>
        <dbReference type="Proteomes" id="UP000775213"/>
    </source>
</evidence>
<comment type="caution">
    <text evidence="2">The sequence shown here is derived from an EMBL/GenBank/DDBJ whole genome shotgun (WGS) entry which is preliminary data.</text>
</comment>
<keyword evidence="1" id="KW-0812">Transmembrane</keyword>
<gene>
    <name evidence="2" type="ORF">IEQ34_001311</name>
</gene>